<dbReference type="AlphaFoldDB" id="G9XJ96"/>
<evidence type="ECO:0000313" key="2">
    <source>
        <dbReference type="EMBL" id="EHL08264.1"/>
    </source>
</evidence>
<keyword evidence="1" id="KW-0472">Membrane</keyword>
<dbReference type="HOGENOM" id="CLU_2616232_0_0_9"/>
<keyword evidence="1" id="KW-1133">Transmembrane helix</keyword>
<proteinExistence type="predicted"/>
<accession>G9XJ96</accession>
<evidence type="ECO:0000256" key="1">
    <source>
        <dbReference type="SAM" id="Phobius"/>
    </source>
</evidence>
<protein>
    <submittedName>
        <fullName evidence="2">Uncharacterized protein</fullName>
    </submittedName>
</protein>
<sequence>MRYSGIGVHHTDDGQYRKRAGKRKVCHILHLFNPDGIIAGESAAIWGIAVLFVGAIILFSSAIAIFAKKICPFSKRRN</sequence>
<dbReference type="EMBL" id="AFZX01000023">
    <property type="protein sequence ID" value="EHL08264.1"/>
    <property type="molecule type" value="Genomic_DNA"/>
</dbReference>
<gene>
    <name evidence="2" type="ORF">HMPREF0322_01022</name>
</gene>
<organism evidence="2 3">
    <name type="scientific">Desulfitobacterium hafniense DP7</name>
    <dbReference type="NCBI Taxonomy" id="537010"/>
    <lineage>
        <taxon>Bacteria</taxon>
        <taxon>Bacillati</taxon>
        <taxon>Bacillota</taxon>
        <taxon>Clostridia</taxon>
        <taxon>Eubacteriales</taxon>
        <taxon>Desulfitobacteriaceae</taxon>
        <taxon>Desulfitobacterium</taxon>
    </lineage>
</organism>
<name>G9XJ96_DESHA</name>
<evidence type="ECO:0000313" key="3">
    <source>
        <dbReference type="Proteomes" id="UP000004416"/>
    </source>
</evidence>
<dbReference type="Proteomes" id="UP000004416">
    <property type="component" value="Unassembled WGS sequence"/>
</dbReference>
<comment type="caution">
    <text evidence="2">The sequence shown here is derived from an EMBL/GenBank/DDBJ whole genome shotgun (WGS) entry which is preliminary data.</text>
</comment>
<keyword evidence="1" id="KW-0812">Transmembrane</keyword>
<reference evidence="2 3" key="1">
    <citation type="submission" date="2011-08" db="EMBL/GenBank/DDBJ databases">
        <authorList>
            <person name="Weinstock G."/>
            <person name="Sodergren E."/>
            <person name="Clifton S."/>
            <person name="Fulton L."/>
            <person name="Fulton B."/>
            <person name="Courtney L."/>
            <person name="Fronick C."/>
            <person name="Harrison M."/>
            <person name="Strong C."/>
            <person name="Farmer C."/>
            <person name="Delahaunty K."/>
            <person name="Markovic C."/>
            <person name="Hall O."/>
            <person name="Minx P."/>
            <person name="Tomlinson C."/>
            <person name="Mitreva M."/>
            <person name="Hou S."/>
            <person name="Chen J."/>
            <person name="Wollam A."/>
            <person name="Pepin K.H."/>
            <person name="Johnson M."/>
            <person name="Bhonagiri V."/>
            <person name="Zhang X."/>
            <person name="Suruliraj S."/>
            <person name="Warren W."/>
            <person name="Chinwalla A."/>
            <person name="Mardis E.R."/>
            <person name="Wilson R.K."/>
        </authorList>
    </citation>
    <scope>NUCLEOTIDE SEQUENCE [LARGE SCALE GENOMIC DNA]</scope>
    <source>
        <strain evidence="2 3">DP7</strain>
    </source>
</reference>
<feature type="transmembrane region" description="Helical" evidence="1">
    <location>
        <begin position="43"/>
        <end position="67"/>
    </location>
</feature>